<comment type="caution">
    <text evidence="1">The sequence shown here is derived from an EMBL/GenBank/DDBJ whole genome shotgun (WGS) entry which is preliminary data.</text>
</comment>
<gene>
    <name evidence="1" type="ORF">CLV51_11179</name>
</gene>
<evidence type="ECO:0000313" key="1">
    <source>
        <dbReference type="EMBL" id="PSL42693.1"/>
    </source>
</evidence>
<name>A0A2P8H8Y6_CHINA</name>
<keyword evidence="2" id="KW-1185">Reference proteome</keyword>
<evidence type="ECO:0000313" key="2">
    <source>
        <dbReference type="Proteomes" id="UP000240971"/>
    </source>
</evidence>
<protein>
    <submittedName>
        <fullName evidence="1">Uncharacterized protein</fullName>
    </submittedName>
</protein>
<dbReference type="OrthoDB" id="336698at2"/>
<reference evidence="1 2" key="1">
    <citation type="submission" date="2018-03" db="EMBL/GenBank/DDBJ databases">
        <title>Genomic Encyclopedia of Archaeal and Bacterial Type Strains, Phase II (KMG-II): from individual species to whole genera.</title>
        <authorList>
            <person name="Goeker M."/>
        </authorList>
    </citation>
    <scope>NUCLEOTIDE SEQUENCE [LARGE SCALE GENOMIC DNA]</scope>
    <source>
        <strain evidence="1 2">DSM 24859</strain>
    </source>
</reference>
<dbReference type="RefSeq" id="WP_106531427.1">
    <property type="nucleotide sequence ID" value="NZ_PYAW01000011.1"/>
</dbReference>
<sequence>MHMFSQGLISGLLTINYRSCFPYAFFDKYVKYKIVSLNASVLPPSPSNNQDYLRDELKQQNGMSANELYTAGDLPLLLNSSLQNNLN</sequence>
<accession>A0A2P8H8Y6</accession>
<organism evidence="1 2">
    <name type="scientific">Chitinophaga niastensis</name>
    <dbReference type="NCBI Taxonomy" id="536980"/>
    <lineage>
        <taxon>Bacteria</taxon>
        <taxon>Pseudomonadati</taxon>
        <taxon>Bacteroidota</taxon>
        <taxon>Chitinophagia</taxon>
        <taxon>Chitinophagales</taxon>
        <taxon>Chitinophagaceae</taxon>
        <taxon>Chitinophaga</taxon>
    </lineage>
</organism>
<proteinExistence type="predicted"/>
<dbReference type="EMBL" id="PYAW01000011">
    <property type="protein sequence ID" value="PSL42693.1"/>
    <property type="molecule type" value="Genomic_DNA"/>
</dbReference>
<dbReference type="AlphaFoldDB" id="A0A2P8H8Y6"/>
<dbReference type="Proteomes" id="UP000240971">
    <property type="component" value="Unassembled WGS sequence"/>
</dbReference>